<evidence type="ECO:0000313" key="1">
    <source>
        <dbReference type="EMBL" id="NIF03491.1"/>
    </source>
</evidence>
<comment type="caution">
    <text evidence="1">The sequence shown here is derived from an EMBL/GenBank/DDBJ whole genome shotgun (WGS) entry which is preliminary data.</text>
</comment>
<protein>
    <submittedName>
        <fullName evidence="1">Uncharacterized protein</fullName>
    </submittedName>
</protein>
<dbReference type="Proteomes" id="UP000780690">
    <property type="component" value="Unassembled WGS sequence"/>
</dbReference>
<keyword evidence="2" id="KW-1185">Reference proteome</keyword>
<sequence length="78" mass="8115">MDKLLTGRCLNGVCQGGVWAFATIDPVTGSAGLTAPDGISAVLNGFWRLHAAHAAFTGQAAHCSPVRLRLGVMCYAEN</sequence>
<dbReference type="EMBL" id="VWXD01000018">
    <property type="protein sequence ID" value="NIF03491.1"/>
    <property type="molecule type" value="Genomic_DNA"/>
</dbReference>
<gene>
    <name evidence="1" type="ORF">F3J38_26170</name>
</gene>
<proteinExistence type="predicted"/>
<name>A0ABX0R874_9GAMM</name>
<evidence type="ECO:0000313" key="2">
    <source>
        <dbReference type="Proteomes" id="UP000780690"/>
    </source>
</evidence>
<accession>A0ABX0R874</accession>
<organism evidence="1 2">
    <name type="scientific">Candidatus Pantoea formicae</name>
    <dbReference type="NCBI Taxonomy" id="2608355"/>
    <lineage>
        <taxon>Bacteria</taxon>
        <taxon>Pseudomonadati</taxon>
        <taxon>Pseudomonadota</taxon>
        <taxon>Gammaproteobacteria</taxon>
        <taxon>Enterobacterales</taxon>
        <taxon>Erwiniaceae</taxon>
        <taxon>Pantoea</taxon>
    </lineage>
</organism>
<reference evidence="1 2" key="1">
    <citation type="journal article" date="2019" name="bioRxiv">
        <title>Bacteria contribute to plant secondary compound degradation in a generalist herbivore system.</title>
        <authorList>
            <person name="Francoeur C.B."/>
            <person name="Khadempour L."/>
            <person name="Moreira-Soto R.D."/>
            <person name="Gotting K."/>
            <person name="Book A.J."/>
            <person name="Pinto-Tomas A.A."/>
            <person name="Keefover-Ring K."/>
            <person name="Currie C.R."/>
        </authorList>
    </citation>
    <scope>NUCLEOTIDE SEQUENCE [LARGE SCALE GENOMIC DNA]</scope>
    <source>
        <strain evidence="1 2">Acro-805</strain>
    </source>
</reference>